<evidence type="ECO:0000313" key="9">
    <source>
        <dbReference type="Proteomes" id="UP000019426"/>
    </source>
</evidence>
<keyword evidence="2" id="KW-1003">Cell membrane</keyword>
<evidence type="ECO:0000259" key="7">
    <source>
        <dbReference type="Pfam" id="PF02687"/>
    </source>
</evidence>
<feature type="transmembrane region" description="Helical" evidence="6">
    <location>
        <begin position="418"/>
        <end position="442"/>
    </location>
</feature>
<feature type="transmembrane region" description="Helical" evidence="6">
    <location>
        <begin position="709"/>
        <end position="730"/>
    </location>
</feature>
<dbReference type="HOGENOM" id="CLU_005531_1_1_9"/>
<keyword evidence="3 6" id="KW-0812">Transmembrane</keyword>
<dbReference type="OrthoDB" id="2934570at2"/>
<feature type="transmembrane region" description="Helical" evidence="6">
    <location>
        <begin position="20"/>
        <end position="40"/>
    </location>
</feature>
<evidence type="ECO:0000256" key="6">
    <source>
        <dbReference type="SAM" id="Phobius"/>
    </source>
</evidence>
<protein>
    <recommendedName>
        <fullName evidence="7">ABC3 transporter permease C-terminal domain-containing protein</fullName>
    </recommendedName>
</protein>
<feature type="domain" description="ABC3 transporter permease C-terminal" evidence="7">
    <location>
        <begin position="621"/>
        <end position="734"/>
    </location>
</feature>
<dbReference type="PANTHER" id="PTHR30287">
    <property type="entry name" value="MEMBRANE COMPONENT OF PREDICTED ABC SUPERFAMILY METABOLITE UPTAKE TRANSPORTER"/>
    <property type="match status" value="1"/>
</dbReference>
<dbReference type="GO" id="GO:0005886">
    <property type="term" value="C:plasma membrane"/>
    <property type="evidence" value="ECO:0007669"/>
    <property type="project" value="UniProtKB-SubCell"/>
</dbReference>
<dbReference type="InterPro" id="IPR038766">
    <property type="entry name" value="Membrane_comp_ABC_pdt"/>
</dbReference>
<accession>W6RZP9</accession>
<dbReference type="eggNOG" id="COG0577">
    <property type="taxonomic scope" value="Bacteria"/>
</dbReference>
<feature type="transmembrane region" description="Helical" evidence="6">
    <location>
        <begin position="659"/>
        <end position="677"/>
    </location>
</feature>
<gene>
    <name evidence="8" type="ORF">CM240_3019</name>
</gene>
<dbReference type="Pfam" id="PF02687">
    <property type="entry name" value="FtsX"/>
    <property type="match status" value="2"/>
</dbReference>
<evidence type="ECO:0000256" key="1">
    <source>
        <dbReference type="ARBA" id="ARBA00004651"/>
    </source>
</evidence>
<dbReference type="AlphaFoldDB" id="W6RZP9"/>
<keyword evidence="4 6" id="KW-1133">Transmembrane helix</keyword>
<feature type="transmembrane region" description="Helical" evidence="6">
    <location>
        <begin position="345"/>
        <end position="372"/>
    </location>
</feature>
<dbReference type="InterPro" id="IPR003838">
    <property type="entry name" value="ABC3_permease_C"/>
</dbReference>
<evidence type="ECO:0000256" key="2">
    <source>
        <dbReference type="ARBA" id="ARBA00022475"/>
    </source>
</evidence>
<reference evidence="8 9" key="1">
    <citation type="submission" date="2013-11" db="EMBL/GenBank/DDBJ databases">
        <title>Complete genome sequence of Clostridum sp. M2/40.</title>
        <authorList>
            <person name="Wibberg D."/>
            <person name="Puehler A."/>
            <person name="Schlueter A."/>
        </authorList>
    </citation>
    <scope>NUCLEOTIDE SEQUENCE [LARGE SCALE GENOMIC DNA]</scope>
    <source>
        <strain evidence="9">M2/40</strain>
    </source>
</reference>
<name>W6RZP9_9CLOT</name>
<feature type="transmembrane region" description="Helical" evidence="6">
    <location>
        <begin position="257"/>
        <end position="278"/>
    </location>
</feature>
<dbReference type="RefSeq" id="WP_044040287.1">
    <property type="nucleotide sequence ID" value="NZ_HG917869.1"/>
</dbReference>
<comment type="subcellular location">
    <subcellularLocation>
        <location evidence="1">Cell membrane</location>
        <topology evidence="1">Multi-pass membrane protein</topology>
    </subcellularLocation>
</comment>
<dbReference type="KEGG" id="clt:CM240_3019"/>
<dbReference type="PANTHER" id="PTHR30287:SF2">
    <property type="entry name" value="BLL1001 PROTEIN"/>
    <property type="match status" value="1"/>
</dbReference>
<organism evidence="8 9">
    <name type="scientific">Clostridium bornimense</name>
    <dbReference type="NCBI Taxonomy" id="1216932"/>
    <lineage>
        <taxon>Bacteria</taxon>
        <taxon>Bacillati</taxon>
        <taxon>Bacillota</taxon>
        <taxon>Clostridia</taxon>
        <taxon>Eubacteriales</taxon>
        <taxon>Clostridiaceae</taxon>
        <taxon>Clostridium</taxon>
    </lineage>
</organism>
<proteinExistence type="predicted"/>
<dbReference type="PATRIC" id="fig|1216932.3.peg.2986"/>
<keyword evidence="9" id="KW-1185">Reference proteome</keyword>
<evidence type="ECO:0000256" key="5">
    <source>
        <dbReference type="ARBA" id="ARBA00023136"/>
    </source>
</evidence>
<dbReference type="Proteomes" id="UP000019426">
    <property type="component" value="Chromosome M2/40_rep2"/>
</dbReference>
<feature type="transmembrane region" description="Helical" evidence="6">
    <location>
        <begin position="618"/>
        <end position="639"/>
    </location>
</feature>
<sequence length="745" mass="85823">MKNPLTKKIVKEFRYGIEKYIIIFLFMLVTISFVSGFLVAGNSMKQAYDESFEKYNIEDGNFELTNEASETIFDKYEDAKIYSNYYVEMKTVNNSTLRIFKNRDTVNKVCIMKGEFPKGTNEIAIDRMYADNNNLSVGDEIKVGDEKLKISGLVALSDYSALFSDNNDIMFDSIKFGVAVVSSEKFNLFDKDDLHYSYSWKYCISPKDDIEAKEKGEDLYNLISEEYKISKFTPRYINSAINFAGDDMGGDKTMMIVLMYILTIIIGFIFAIITSNTINNEATIIGTLRAMGYSKKELIFTYMAMPIIVTLVSAVLGNILGYSVFKDIVVNLYYGSYSLPTYKTIWTSEAFILTTIIPIIIIMIINVTILTNKLSLSPQKFLRRNLSKKQRKKLVKLPPFKFLTRFRLRIVLQNSSNYIVMFIGVIFANIILMFGLMMVPLIDNYKNEVIENMVSKYQYILKAPIEIKNDDVEKYAVQSLKTYNTDNEEEISIYGIESKSKYIDVNIKDKEVCISDGFSEKYSLKIGDIITLKEQYGTKKYEFKVSKIYHYPASLSIFINRDYFNDIFDNKEDYFNGYFSDEEITNIDKSMIASIVTEDDLTKLSRQLDKSMGGMFNMVKIFAVILYMVLIYLLSKVVIEKNSLSISMVKILGYSNKEISKLYIFSTTIVVLLSIILSIPISKFIINMIYRNIMAGYSGWIYLTISYSLYVKMFLIGILAYTIISAFQFYKIKKVRMDVALKTIE</sequence>
<evidence type="ECO:0000256" key="4">
    <source>
        <dbReference type="ARBA" id="ARBA00022989"/>
    </source>
</evidence>
<dbReference type="EMBL" id="HG917869">
    <property type="protein sequence ID" value="CDM70136.1"/>
    <property type="molecule type" value="Genomic_DNA"/>
</dbReference>
<keyword evidence="5 6" id="KW-0472">Membrane</keyword>
<evidence type="ECO:0000256" key="3">
    <source>
        <dbReference type="ARBA" id="ARBA00022692"/>
    </source>
</evidence>
<dbReference type="STRING" id="1216932.CM240_3019"/>
<feature type="transmembrane region" description="Helical" evidence="6">
    <location>
        <begin position="299"/>
        <end position="325"/>
    </location>
</feature>
<evidence type="ECO:0000313" key="8">
    <source>
        <dbReference type="EMBL" id="CDM70136.1"/>
    </source>
</evidence>
<feature type="domain" description="ABC3 transporter permease C-terminal" evidence="7">
    <location>
        <begin position="256"/>
        <end position="365"/>
    </location>
</feature>